<sequence>MMHTALVFLVFLVPFVLGFNPFMSSCPPGCASVRCPISIGCGRCQAGYWFIFWPNGKDYVWRLLKNLLSRTNCERCTSRSNCIKCEYNYYLYKPSSWSSDRIKTDIKRNVSEDLKNQTK</sequence>
<gene>
    <name evidence="2" type="ORF">KUTeg_005754</name>
</gene>
<name>A0ABQ9FM04_TEGGR</name>
<keyword evidence="3" id="KW-1185">Reference proteome</keyword>
<keyword evidence="1" id="KW-0732">Signal</keyword>
<reference evidence="2 3" key="1">
    <citation type="submission" date="2022-12" db="EMBL/GenBank/DDBJ databases">
        <title>Chromosome-level genome of Tegillarca granosa.</title>
        <authorList>
            <person name="Kim J."/>
        </authorList>
    </citation>
    <scope>NUCLEOTIDE SEQUENCE [LARGE SCALE GENOMIC DNA]</scope>
    <source>
        <strain evidence="2">Teg-2019</strain>
        <tissue evidence="2">Adductor muscle</tissue>
    </source>
</reference>
<feature type="signal peptide" evidence="1">
    <location>
        <begin position="1"/>
        <end position="18"/>
    </location>
</feature>
<feature type="chain" id="PRO_5047481309" evidence="1">
    <location>
        <begin position="19"/>
        <end position="119"/>
    </location>
</feature>
<accession>A0ABQ9FM04</accession>
<comment type="caution">
    <text evidence="2">The sequence shown here is derived from an EMBL/GenBank/DDBJ whole genome shotgun (WGS) entry which is preliminary data.</text>
</comment>
<organism evidence="2 3">
    <name type="scientific">Tegillarca granosa</name>
    <name type="common">Malaysian cockle</name>
    <name type="synonym">Anadara granosa</name>
    <dbReference type="NCBI Taxonomy" id="220873"/>
    <lineage>
        <taxon>Eukaryota</taxon>
        <taxon>Metazoa</taxon>
        <taxon>Spiralia</taxon>
        <taxon>Lophotrochozoa</taxon>
        <taxon>Mollusca</taxon>
        <taxon>Bivalvia</taxon>
        <taxon>Autobranchia</taxon>
        <taxon>Pteriomorphia</taxon>
        <taxon>Arcoida</taxon>
        <taxon>Arcoidea</taxon>
        <taxon>Arcidae</taxon>
        <taxon>Tegillarca</taxon>
    </lineage>
</organism>
<evidence type="ECO:0000313" key="3">
    <source>
        <dbReference type="Proteomes" id="UP001217089"/>
    </source>
</evidence>
<dbReference type="Proteomes" id="UP001217089">
    <property type="component" value="Unassembled WGS sequence"/>
</dbReference>
<evidence type="ECO:0000256" key="1">
    <source>
        <dbReference type="SAM" id="SignalP"/>
    </source>
</evidence>
<proteinExistence type="predicted"/>
<evidence type="ECO:0000313" key="2">
    <source>
        <dbReference type="EMBL" id="KAJ8316695.1"/>
    </source>
</evidence>
<dbReference type="EMBL" id="JARBDR010000269">
    <property type="protein sequence ID" value="KAJ8316695.1"/>
    <property type="molecule type" value="Genomic_DNA"/>
</dbReference>
<protein>
    <submittedName>
        <fullName evidence="2">Uncharacterized protein</fullName>
    </submittedName>
</protein>